<organism evidence="10 11">
    <name type="scientific">Holothuria leucospilota</name>
    <name type="common">Black long sea cucumber</name>
    <name type="synonym">Mertensiothuria leucospilota</name>
    <dbReference type="NCBI Taxonomy" id="206669"/>
    <lineage>
        <taxon>Eukaryota</taxon>
        <taxon>Metazoa</taxon>
        <taxon>Echinodermata</taxon>
        <taxon>Eleutherozoa</taxon>
        <taxon>Echinozoa</taxon>
        <taxon>Holothuroidea</taxon>
        <taxon>Aspidochirotacea</taxon>
        <taxon>Aspidochirotida</taxon>
        <taxon>Holothuriidae</taxon>
        <taxon>Holothuria</taxon>
    </lineage>
</organism>
<evidence type="ECO:0000256" key="3">
    <source>
        <dbReference type="ARBA" id="ARBA00022692"/>
    </source>
</evidence>
<evidence type="ECO:0000256" key="5">
    <source>
        <dbReference type="ARBA" id="ARBA00022989"/>
    </source>
</evidence>
<evidence type="ECO:0000256" key="2">
    <source>
        <dbReference type="ARBA" id="ARBA00022614"/>
    </source>
</evidence>
<feature type="transmembrane region" description="Helical" evidence="8">
    <location>
        <begin position="219"/>
        <end position="239"/>
    </location>
</feature>
<name>A0A9Q1BXN5_HOLLE</name>
<dbReference type="GO" id="GO:0007189">
    <property type="term" value="P:adenylate cyclase-activating G protein-coupled receptor signaling pathway"/>
    <property type="evidence" value="ECO:0007669"/>
    <property type="project" value="TreeGrafter"/>
</dbReference>
<dbReference type="GO" id="GO:0009755">
    <property type="term" value="P:hormone-mediated signaling pathway"/>
    <property type="evidence" value="ECO:0007669"/>
    <property type="project" value="TreeGrafter"/>
</dbReference>
<keyword evidence="7 10" id="KW-0675">Receptor</keyword>
<dbReference type="SUPFAM" id="SSF81321">
    <property type="entry name" value="Family A G protein-coupled receptor-like"/>
    <property type="match status" value="1"/>
</dbReference>
<evidence type="ECO:0000256" key="1">
    <source>
        <dbReference type="ARBA" id="ARBA00004370"/>
    </source>
</evidence>
<gene>
    <name evidence="10" type="ORF">HOLleu_21544</name>
</gene>
<dbReference type="Proteomes" id="UP001152320">
    <property type="component" value="Chromosome 10"/>
</dbReference>
<keyword evidence="3 7" id="KW-0812">Transmembrane</keyword>
<evidence type="ECO:0000313" key="11">
    <source>
        <dbReference type="Proteomes" id="UP001152320"/>
    </source>
</evidence>
<dbReference type="PRINTS" id="PR00237">
    <property type="entry name" value="GPCRRHODOPSN"/>
</dbReference>
<feature type="transmembrane region" description="Helical" evidence="8">
    <location>
        <begin position="6"/>
        <end position="30"/>
    </location>
</feature>
<dbReference type="InterPro" id="IPR000276">
    <property type="entry name" value="GPCR_Rhodpsn"/>
</dbReference>
<dbReference type="PANTHER" id="PTHR24372">
    <property type="entry name" value="GLYCOPROTEIN HORMONE RECEPTOR"/>
    <property type="match status" value="1"/>
</dbReference>
<evidence type="ECO:0000256" key="4">
    <source>
        <dbReference type="ARBA" id="ARBA00022737"/>
    </source>
</evidence>
<keyword evidence="11" id="KW-1185">Reference proteome</keyword>
<dbReference type="OrthoDB" id="2101615at2759"/>
<keyword evidence="4" id="KW-0677">Repeat</keyword>
<keyword evidence="2" id="KW-0433">Leucine-rich repeat</keyword>
<feature type="transmembrane region" description="Helical" evidence="8">
    <location>
        <begin position="136"/>
        <end position="158"/>
    </location>
</feature>
<feature type="transmembrane region" description="Helical" evidence="8">
    <location>
        <begin position="96"/>
        <end position="115"/>
    </location>
</feature>
<dbReference type="GO" id="GO:0008528">
    <property type="term" value="F:G protein-coupled peptide receptor activity"/>
    <property type="evidence" value="ECO:0007669"/>
    <property type="project" value="TreeGrafter"/>
</dbReference>
<keyword evidence="5 8" id="KW-1133">Transmembrane helix</keyword>
<dbReference type="AlphaFoldDB" id="A0A9Q1BXN5"/>
<evidence type="ECO:0000313" key="10">
    <source>
        <dbReference type="EMBL" id="KAJ8034627.1"/>
    </source>
</evidence>
<evidence type="ECO:0000256" key="6">
    <source>
        <dbReference type="ARBA" id="ARBA00023136"/>
    </source>
</evidence>
<proteinExistence type="inferred from homology"/>
<protein>
    <submittedName>
        <fullName evidence="10">Relaxin receptor 2</fullName>
    </submittedName>
</protein>
<evidence type="ECO:0000256" key="7">
    <source>
        <dbReference type="RuleBase" id="RU000688"/>
    </source>
</evidence>
<dbReference type="PROSITE" id="PS00237">
    <property type="entry name" value="G_PROTEIN_RECEP_F1_1"/>
    <property type="match status" value="1"/>
</dbReference>
<dbReference type="GO" id="GO:0005886">
    <property type="term" value="C:plasma membrane"/>
    <property type="evidence" value="ECO:0007669"/>
    <property type="project" value="TreeGrafter"/>
</dbReference>
<keyword evidence="6 8" id="KW-0472">Membrane</keyword>
<sequence>MFPNNTLRVTLWFVCLFSVVANMVVIVSRINSKLPVMRRMFSTTVNTSQNALLLNLAVADFLMGVYLLAIGIADAKFGKDYYWFALNWRKGKQCKIIGFIGLLSNVVSVLTLTIVSIERFLNIVFTFSKFQFGSKLTKISCFAIWITGIFMALTPIILTEFFTDIFGFSDICLGLPFVPVPETVDNYINVKYDIYKGFIQTTSERDDVKDVQWVYSQIVYIYFSSTCAIIITLCYMAMFTST</sequence>
<comment type="subcellular location">
    <subcellularLocation>
        <location evidence="1">Membrane</location>
    </subcellularLocation>
</comment>
<dbReference type="PROSITE" id="PS50262">
    <property type="entry name" value="G_PROTEIN_RECEP_F1_2"/>
    <property type="match status" value="1"/>
</dbReference>
<dbReference type="InterPro" id="IPR017452">
    <property type="entry name" value="GPCR_Rhodpsn_7TM"/>
</dbReference>
<dbReference type="Gene3D" id="1.20.1070.10">
    <property type="entry name" value="Rhodopsin 7-helix transmembrane proteins"/>
    <property type="match status" value="1"/>
</dbReference>
<comment type="caution">
    <text evidence="10">The sequence shown here is derived from an EMBL/GenBank/DDBJ whole genome shotgun (WGS) entry which is preliminary data.</text>
</comment>
<feature type="transmembrane region" description="Helical" evidence="8">
    <location>
        <begin position="51"/>
        <end position="73"/>
    </location>
</feature>
<keyword evidence="7" id="KW-0297">G-protein coupled receptor</keyword>
<comment type="similarity">
    <text evidence="7">Belongs to the G-protein coupled receptor 1 family.</text>
</comment>
<evidence type="ECO:0000256" key="8">
    <source>
        <dbReference type="SAM" id="Phobius"/>
    </source>
</evidence>
<feature type="domain" description="G-protein coupled receptors family 1 profile" evidence="9">
    <location>
        <begin position="21"/>
        <end position="242"/>
    </location>
</feature>
<keyword evidence="7" id="KW-0807">Transducer</keyword>
<dbReference type="EMBL" id="JAIZAY010000010">
    <property type="protein sequence ID" value="KAJ8034627.1"/>
    <property type="molecule type" value="Genomic_DNA"/>
</dbReference>
<reference evidence="10" key="1">
    <citation type="submission" date="2021-10" db="EMBL/GenBank/DDBJ databases">
        <title>Tropical sea cucumber genome reveals ecological adaptation and Cuvierian tubules defense mechanism.</title>
        <authorList>
            <person name="Chen T."/>
        </authorList>
    </citation>
    <scope>NUCLEOTIDE SEQUENCE</scope>
    <source>
        <strain evidence="10">Nanhai2018</strain>
        <tissue evidence="10">Muscle</tissue>
    </source>
</reference>
<dbReference type="PANTHER" id="PTHR24372:SF77">
    <property type="entry name" value="G-PROTEIN COUPLED RECEPTORS FAMILY 1 PROFILE DOMAIN-CONTAINING PROTEIN"/>
    <property type="match status" value="1"/>
</dbReference>
<evidence type="ECO:0000259" key="9">
    <source>
        <dbReference type="PROSITE" id="PS50262"/>
    </source>
</evidence>
<accession>A0A9Q1BXN5</accession>
<dbReference type="Pfam" id="PF00001">
    <property type="entry name" value="7tm_1"/>
    <property type="match status" value="1"/>
</dbReference>